<protein>
    <recommendedName>
        <fullName evidence="2">NADH:ubiquinone oxidoreductase intermediate-associated protein 30 domain-containing protein</fullName>
    </recommendedName>
</protein>
<evidence type="ECO:0000313" key="1">
    <source>
        <dbReference type="EMBL" id="QHS98953.1"/>
    </source>
</evidence>
<evidence type="ECO:0008006" key="2">
    <source>
        <dbReference type="Google" id="ProtNLM"/>
    </source>
</evidence>
<proteinExistence type="predicted"/>
<dbReference type="AlphaFoldDB" id="A0A6C0C5Z5"/>
<accession>A0A6C0C5Z5</accession>
<sequence>MSDITTLLEIFGGTGAVMLAVGTCMWKCFQRHDYELKEGFWDRNVPQKTLSNNWETKGENFPPLENFGSSWKRRKFSKSVKKNEVNVYKVNIEKKHGNVYVYIDNTETPPPQNGGQHFLRVKFSHVPKNAKMKFQLKHYKGDLNCWLPSAFHFPKEKDIKPRHWCCCFKNTVYTFEPYCKIGDKDVTKDQIGICLTGGDVPIDDVYIEEAYLGEKLSIKNIFCCGRQKYTLLSRKRQKINDDN</sequence>
<name>A0A6C0C5Z5_9ZZZZ</name>
<organism evidence="1">
    <name type="scientific">viral metagenome</name>
    <dbReference type="NCBI Taxonomy" id="1070528"/>
    <lineage>
        <taxon>unclassified sequences</taxon>
        <taxon>metagenomes</taxon>
        <taxon>organismal metagenomes</taxon>
    </lineage>
</organism>
<dbReference type="EMBL" id="MN739332">
    <property type="protein sequence ID" value="QHS98953.1"/>
    <property type="molecule type" value="Genomic_DNA"/>
</dbReference>
<reference evidence="1" key="1">
    <citation type="journal article" date="2020" name="Nature">
        <title>Giant virus diversity and host interactions through global metagenomics.</title>
        <authorList>
            <person name="Schulz F."/>
            <person name="Roux S."/>
            <person name="Paez-Espino D."/>
            <person name="Jungbluth S."/>
            <person name="Walsh D.A."/>
            <person name="Denef V.J."/>
            <person name="McMahon K.D."/>
            <person name="Konstantinidis K.T."/>
            <person name="Eloe-Fadrosh E.A."/>
            <person name="Kyrpides N.C."/>
            <person name="Woyke T."/>
        </authorList>
    </citation>
    <scope>NUCLEOTIDE SEQUENCE</scope>
    <source>
        <strain evidence="1">GVMAG-M-3300020185-18</strain>
    </source>
</reference>